<feature type="compositionally biased region" description="Basic and acidic residues" evidence="1">
    <location>
        <begin position="440"/>
        <end position="450"/>
    </location>
</feature>
<feature type="compositionally biased region" description="Basic and acidic residues" evidence="1">
    <location>
        <begin position="697"/>
        <end position="713"/>
    </location>
</feature>
<sequence length="755" mass="83690">MPTAASQAPDQHPHHVIFVVHGMGRQLEEEYGNYERNVGHLVENTKAVLQNTFHELETDVHIIPIEWHAKLHSLVDDRMSLASLKTMPKVRMVMNEYLADILYYFNGHYGEVIMGMIADELNEAYNSFMAKHPDFNGKVSIFALSLGGVAMYDIIASMDTKNENQTEQDDGSTTESNPVDPKWQRQQKFKAVAPKLVFRPHYLFTAGSPVGAVLVMRNFDWETFHPPDDIIHHNLFHPFDPLGYRIEPLIDRVFADIPATPLASYSSSQLLFPSLSLLSLPFLLPESISAFWENNIPSLPRPLIPTFSSLTQMTQSFTAVRWFSGNGSVEAEGLSTSTAVGITGAGVTGDNAAVSSSLPGIEGDQEDSGRDVSRSKQQALRVVDADTSATECMVAFTAAACIDQEQELDPLSTLTGQPPAKAALSDRPGRPGLGPRRISSRVDKQQDSLHDTSTSLDPHAFSATVEDIIVDDIDDRSATRADDISGMDTRTTAQEKLQGLGAKSDVVHESMVNSLQHSFSDGFLPPTEGRGSQDTMQSKVGQAQQKIGDEPRTAVHVEGLPTKVPYRIDYVLQETTVDQYTSEYLLGMRSHFRYWGNRDIAFHLLRTILEPLNESSEDVVMDIKLDTTARQPKSSDGDSATELQFESSGPSRGHSAVKEDQDATKQSRRSFVFPFFGAGDSHQGDASQEQEWVVGDNLERPETRKSSDKRPIDSYRTGMTLNTSPAPTFLDLESVPDVELIRPKKQRRRSLLHEE</sequence>
<reference evidence="3" key="1">
    <citation type="journal article" date="2020" name="Fungal Divers.">
        <title>Resolving the Mortierellaceae phylogeny through synthesis of multi-gene phylogenetics and phylogenomics.</title>
        <authorList>
            <person name="Vandepol N."/>
            <person name="Liber J."/>
            <person name="Desiro A."/>
            <person name="Na H."/>
            <person name="Kennedy M."/>
            <person name="Barry K."/>
            <person name="Grigoriev I.V."/>
            <person name="Miller A.N."/>
            <person name="O'Donnell K."/>
            <person name="Stajich J.E."/>
            <person name="Bonito G."/>
        </authorList>
    </citation>
    <scope>NUCLEOTIDE SEQUENCE</scope>
    <source>
        <strain evidence="3">REB-010B</strain>
    </source>
</reference>
<proteinExistence type="predicted"/>
<comment type="caution">
    <text evidence="3">The sequence shown here is derived from an EMBL/GenBank/DDBJ whole genome shotgun (WGS) entry which is preliminary data.</text>
</comment>
<dbReference type="PANTHER" id="PTHR23509:SF10">
    <property type="entry name" value="LD21067P"/>
    <property type="match status" value="1"/>
</dbReference>
<organism evidence="3 4">
    <name type="scientific">Dissophora globulifera</name>
    <dbReference type="NCBI Taxonomy" id="979702"/>
    <lineage>
        <taxon>Eukaryota</taxon>
        <taxon>Fungi</taxon>
        <taxon>Fungi incertae sedis</taxon>
        <taxon>Mucoromycota</taxon>
        <taxon>Mortierellomycotina</taxon>
        <taxon>Mortierellomycetes</taxon>
        <taxon>Mortierellales</taxon>
        <taxon>Mortierellaceae</taxon>
        <taxon>Dissophora</taxon>
    </lineage>
</organism>
<dbReference type="GO" id="GO:0004620">
    <property type="term" value="F:phospholipase activity"/>
    <property type="evidence" value="ECO:0007669"/>
    <property type="project" value="TreeGrafter"/>
</dbReference>
<gene>
    <name evidence="3" type="ORF">BGZ99_007809</name>
</gene>
<dbReference type="InterPro" id="IPR058055">
    <property type="entry name" value="PA-PLA1"/>
</dbReference>
<dbReference type="AlphaFoldDB" id="A0A9P6UYB3"/>
<name>A0A9P6UYB3_9FUNG</name>
<accession>A0A9P6UYB3</accession>
<dbReference type="EMBL" id="JAAAIP010000058">
    <property type="protein sequence ID" value="KAG0327339.1"/>
    <property type="molecule type" value="Genomic_DNA"/>
</dbReference>
<evidence type="ECO:0000313" key="3">
    <source>
        <dbReference type="EMBL" id="KAG0327339.1"/>
    </source>
</evidence>
<feature type="region of interest" description="Disordered" evidence="1">
    <location>
        <begin position="628"/>
        <end position="666"/>
    </location>
</feature>
<feature type="region of interest" description="Disordered" evidence="1">
    <location>
        <begin position="353"/>
        <end position="375"/>
    </location>
</feature>
<dbReference type="GO" id="GO:0005737">
    <property type="term" value="C:cytoplasm"/>
    <property type="evidence" value="ECO:0007669"/>
    <property type="project" value="TreeGrafter"/>
</dbReference>
<evidence type="ECO:0000313" key="4">
    <source>
        <dbReference type="Proteomes" id="UP000738325"/>
    </source>
</evidence>
<feature type="region of interest" description="Disordered" evidence="1">
    <location>
        <begin position="411"/>
        <end position="458"/>
    </location>
</feature>
<evidence type="ECO:0000259" key="2">
    <source>
        <dbReference type="PROSITE" id="PS51043"/>
    </source>
</evidence>
<dbReference type="Pfam" id="PF02862">
    <property type="entry name" value="DDHD"/>
    <property type="match status" value="1"/>
</dbReference>
<dbReference type="PROSITE" id="PS51043">
    <property type="entry name" value="DDHD"/>
    <property type="match status" value="1"/>
</dbReference>
<dbReference type="InterPro" id="IPR004177">
    <property type="entry name" value="DDHD_dom"/>
</dbReference>
<protein>
    <recommendedName>
        <fullName evidence="2">DDHD domain-containing protein</fullName>
    </recommendedName>
</protein>
<dbReference type="OrthoDB" id="431378at2759"/>
<feature type="compositionally biased region" description="Polar residues" evidence="1">
    <location>
        <begin position="717"/>
        <end position="726"/>
    </location>
</feature>
<feature type="compositionally biased region" description="Basic and acidic residues" evidence="1">
    <location>
        <begin position="656"/>
        <end position="665"/>
    </location>
</feature>
<feature type="domain" description="DDHD" evidence="2">
    <location>
        <begin position="196"/>
        <end position="610"/>
    </location>
</feature>
<keyword evidence="4" id="KW-1185">Reference proteome</keyword>
<dbReference type="GO" id="GO:0046872">
    <property type="term" value="F:metal ion binding"/>
    <property type="evidence" value="ECO:0007669"/>
    <property type="project" value="InterPro"/>
</dbReference>
<dbReference type="PANTHER" id="PTHR23509">
    <property type="entry name" value="PA-PL1 PHOSPHOLIPASE FAMILY"/>
    <property type="match status" value="1"/>
</dbReference>
<evidence type="ECO:0000256" key="1">
    <source>
        <dbReference type="SAM" id="MobiDB-lite"/>
    </source>
</evidence>
<feature type="compositionally biased region" description="Polar residues" evidence="1">
    <location>
        <begin position="628"/>
        <end position="650"/>
    </location>
</feature>
<feature type="region of interest" description="Disordered" evidence="1">
    <location>
        <begin position="679"/>
        <end position="728"/>
    </location>
</feature>
<dbReference type="SMART" id="SM01127">
    <property type="entry name" value="DDHD"/>
    <property type="match status" value="1"/>
</dbReference>
<dbReference type="Proteomes" id="UP000738325">
    <property type="component" value="Unassembled WGS sequence"/>
</dbReference>
<feature type="region of interest" description="Disordered" evidence="1">
    <location>
        <begin position="162"/>
        <end position="181"/>
    </location>
</feature>